<proteinExistence type="inferred from homology"/>
<dbReference type="NCBIfam" id="TIGR00836">
    <property type="entry name" value="amt"/>
    <property type="match status" value="1"/>
</dbReference>
<dbReference type="Proteomes" id="UP001438707">
    <property type="component" value="Unassembled WGS sequence"/>
</dbReference>
<dbReference type="PANTHER" id="PTHR11730:SF6">
    <property type="entry name" value="AMMONIUM TRANSPORTER"/>
    <property type="match status" value="1"/>
</dbReference>
<dbReference type="GO" id="GO:0008519">
    <property type="term" value="F:ammonium channel activity"/>
    <property type="evidence" value="ECO:0007669"/>
    <property type="project" value="InterPro"/>
</dbReference>
<evidence type="ECO:0000259" key="10">
    <source>
        <dbReference type="Pfam" id="PF00909"/>
    </source>
</evidence>
<dbReference type="GO" id="GO:0005886">
    <property type="term" value="C:plasma membrane"/>
    <property type="evidence" value="ECO:0007669"/>
    <property type="project" value="UniProtKB-SubCell"/>
</dbReference>
<evidence type="ECO:0000256" key="8">
    <source>
        <dbReference type="RuleBase" id="RU362002"/>
    </source>
</evidence>
<dbReference type="Gene3D" id="1.10.3430.10">
    <property type="entry name" value="Ammonium transporter AmtB like domains"/>
    <property type="match status" value="1"/>
</dbReference>
<reference evidence="11 12" key="1">
    <citation type="journal article" date="2024" name="Nat. Commun.">
        <title>Phylogenomics reveals the evolutionary origins of lichenization in chlorophyte algae.</title>
        <authorList>
            <person name="Puginier C."/>
            <person name="Libourel C."/>
            <person name="Otte J."/>
            <person name="Skaloud P."/>
            <person name="Haon M."/>
            <person name="Grisel S."/>
            <person name="Petersen M."/>
            <person name="Berrin J.G."/>
            <person name="Delaux P.M."/>
            <person name="Dal Grande F."/>
            <person name="Keller J."/>
        </authorList>
    </citation>
    <scope>NUCLEOTIDE SEQUENCE [LARGE SCALE GENOMIC DNA]</scope>
    <source>
        <strain evidence="11 12">SAG 2145</strain>
    </source>
</reference>
<feature type="transmembrane region" description="Helical" evidence="8">
    <location>
        <begin position="334"/>
        <end position="356"/>
    </location>
</feature>
<keyword evidence="6 8" id="KW-0472">Membrane</keyword>
<feature type="transmembrane region" description="Helical" evidence="8">
    <location>
        <begin position="28"/>
        <end position="51"/>
    </location>
</feature>
<keyword evidence="5 8" id="KW-1133">Transmembrane helix</keyword>
<keyword evidence="7 8" id="KW-0924">Ammonia transport</keyword>
<name>A0AAW1SBT0_9CHLO</name>
<feature type="compositionally biased region" description="Pro residues" evidence="9">
    <location>
        <begin position="492"/>
        <end position="503"/>
    </location>
</feature>
<evidence type="ECO:0000256" key="7">
    <source>
        <dbReference type="ARBA" id="ARBA00023177"/>
    </source>
</evidence>
<evidence type="ECO:0000256" key="6">
    <source>
        <dbReference type="ARBA" id="ARBA00023136"/>
    </source>
</evidence>
<feature type="transmembrane region" description="Helical" evidence="8">
    <location>
        <begin position="119"/>
        <end position="141"/>
    </location>
</feature>
<feature type="region of interest" description="Disordered" evidence="9">
    <location>
        <begin position="482"/>
        <end position="505"/>
    </location>
</feature>
<keyword evidence="3 8" id="KW-0813">Transport</keyword>
<gene>
    <name evidence="11" type="ORF">WJX74_002958</name>
</gene>
<evidence type="ECO:0000313" key="11">
    <source>
        <dbReference type="EMBL" id="KAK9842823.1"/>
    </source>
</evidence>
<organism evidence="11 12">
    <name type="scientific">Apatococcus lobatus</name>
    <dbReference type="NCBI Taxonomy" id="904363"/>
    <lineage>
        <taxon>Eukaryota</taxon>
        <taxon>Viridiplantae</taxon>
        <taxon>Chlorophyta</taxon>
        <taxon>core chlorophytes</taxon>
        <taxon>Trebouxiophyceae</taxon>
        <taxon>Chlorellales</taxon>
        <taxon>Chlorellaceae</taxon>
        <taxon>Apatococcus</taxon>
    </lineage>
</organism>
<dbReference type="InterPro" id="IPR024041">
    <property type="entry name" value="NH4_transpt_AmtB-like_dom"/>
</dbReference>
<dbReference type="Pfam" id="PF00909">
    <property type="entry name" value="Ammonium_transp"/>
    <property type="match status" value="1"/>
</dbReference>
<keyword evidence="4 8" id="KW-0812">Transmembrane</keyword>
<evidence type="ECO:0000256" key="9">
    <source>
        <dbReference type="SAM" id="MobiDB-lite"/>
    </source>
</evidence>
<comment type="subcellular location">
    <subcellularLocation>
        <location evidence="8">Cell membrane</location>
        <topology evidence="8">Multi-pass membrane protein</topology>
    </subcellularLocation>
    <subcellularLocation>
        <location evidence="1">Membrane</location>
        <topology evidence="1">Multi-pass membrane protein</topology>
    </subcellularLocation>
</comment>
<feature type="transmembrane region" description="Helical" evidence="8">
    <location>
        <begin position="148"/>
        <end position="167"/>
    </location>
</feature>
<evidence type="ECO:0000256" key="4">
    <source>
        <dbReference type="ARBA" id="ARBA00022692"/>
    </source>
</evidence>
<evidence type="ECO:0000256" key="1">
    <source>
        <dbReference type="ARBA" id="ARBA00004141"/>
    </source>
</evidence>
<evidence type="ECO:0000256" key="3">
    <source>
        <dbReference type="ARBA" id="ARBA00022448"/>
    </source>
</evidence>
<feature type="compositionally biased region" description="Low complexity" evidence="9">
    <location>
        <begin position="539"/>
        <end position="556"/>
    </location>
</feature>
<feature type="domain" description="Ammonium transporter AmtB-like" evidence="10">
    <location>
        <begin position="28"/>
        <end position="464"/>
    </location>
</feature>
<comment type="caution">
    <text evidence="8">Lacks conserved residue(s) required for the propagation of feature annotation.</text>
</comment>
<feature type="transmembrane region" description="Helical" evidence="8">
    <location>
        <begin position="58"/>
        <end position="76"/>
    </location>
</feature>
<dbReference type="EMBL" id="JALJOS010000002">
    <property type="protein sequence ID" value="KAK9842823.1"/>
    <property type="molecule type" value="Genomic_DNA"/>
</dbReference>
<feature type="compositionally biased region" description="Low complexity" evidence="9">
    <location>
        <begin position="587"/>
        <end position="599"/>
    </location>
</feature>
<evidence type="ECO:0000256" key="5">
    <source>
        <dbReference type="ARBA" id="ARBA00022989"/>
    </source>
</evidence>
<sequence>MSTSSPDVDYGSLAALEDGPFHDLNAQFVLNSGYLVFFMHCGFAMISVGCVRQRFAKHVALLVLMDSCASALGWYLTGYAFAWGDNTSADGNANGNYFIGTNFFAMHALAPYADNVNSFYLWFFQWAFAATACTIVSGAIAERTKFEAYIIYSFFMAAWVYPIVVHACWSQSGWESHFRTSPLEPHFLVGSGVIDFAGSGVVHMTGGFAAAAGCWVLGPRMGRFLPDGTVADYSGHNTSLFVLGVFILWFGWYGFNPGSQLAIVHDVVPVSSAAVSTTLSPACAGLSSLFTKTIIAKFTDKGAAHFVYDVGKMGNGALCGLAAITASCAVVHPWAAIVIGLVAGFGFVCFSQLVVWCRLDDPLDAISVHAFGGVWGVLATGFFAAEQLIDQSYPSGTPRDAGVFQGGSGRLLAAQLIHIVWVAGWVLANMIPFFYILKKLHLFRVSPEDEALGLDASYHGGSAYPGESEDVAFSWGPSVLESSVRKGSSNPGPDPSASNPPPATTNVVLSKEAKAQQRTLENMQSDIMDLQNTVRKLLAQQQPQSQSLPRRSSPEQGPRPAQPGPKATALQPLEDTRMRQRGLTHMPPQQNVQQQIQQPRNGLPDGLQAADKQL</sequence>
<feature type="region of interest" description="Disordered" evidence="9">
    <location>
        <begin position="539"/>
        <end position="614"/>
    </location>
</feature>
<feature type="transmembrane region" description="Helical" evidence="8">
    <location>
        <begin position="416"/>
        <end position="437"/>
    </location>
</feature>
<comment type="caution">
    <text evidence="11">The sequence shown here is derived from an EMBL/GenBank/DDBJ whole genome shotgun (WGS) entry which is preliminary data.</text>
</comment>
<evidence type="ECO:0000256" key="2">
    <source>
        <dbReference type="ARBA" id="ARBA00005887"/>
    </source>
</evidence>
<protein>
    <recommendedName>
        <fullName evidence="8">Ammonium transporter</fullName>
    </recommendedName>
</protein>
<dbReference type="AlphaFoldDB" id="A0AAW1SBT0"/>
<feature type="transmembrane region" description="Helical" evidence="8">
    <location>
        <begin position="238"/>
        <end position="255"/>
    </location>
</feature>
<comment type="similarity">
    <text evidence="2 8">Belongs to the ammonia transporter channel (TC 1.A.11.2) family.</text>
</comment>
<keyword evidence="12" id="KW-1185">Reference proteome</keyword>
<accession>A0AAW1SBT0</accession>
<feature type="transmembrane region" description="Helical" evidence="8">
    <location>
        <begin position="368"/>
        <end position="385"/>
    </location>
</feature>
<dbReference type="SUPFAM" id="SSF111352">
    <property type="entry name" value="Ammonium transporter"/>
    <property type="match status" value="1"/>
</dbReference>
<evidence type="ECO:0000313" key="12">
    <source>
        <dbReference type="Proteomes" id="UP001438707"/>
    </source>
</evidence>
<dbReference type="GO" id="GO:0097272">
    <property type="term" value="P:ammonium homeostasis"/>
    <property type="evidence" value="ECO:0007669"/>
    <property type="project" value="TreeGrafter"/>
</dbReference>
<dbReference type="InterPro" id="IPR001905">
    <property type="entry name" value="Ammonium_transpt"/>
</dbReference>
<feature type="transmembrane region" description="Helical" evidence="8">
    <location>
        <begin position="187"/>
        <end position="217"/>
    </location>
</feature>
<dbReference type="PANTHER" id="PTHR11730">
    <property type="entry name" value="AMMONIUM TRANSPORTER"/>
    <property type="match status" value="1"/>
</dbReference>
<dbReference type="InterPro" id="IPR029020">
    <property type="entry name" value="Ammonium/urea_transptr"/>
</dbReference>